<feature type="binding site" evidence="4">
    <location>
        <position position="208"/>
    </location>
    <ligand>
        <name>pyruvate</name>
        <dbReference type="ChEBI" id="CHEBI:15361"/>
    </ligand>
</feature>
<dbReference type="SMART" id="SM01130">
    <property type="entry name" value="DHDPS"/>
    <property type="match status" value="1"/>
</dbReference>
<dbReference type="PRINTS" id="PR00146">
    <property type="entry name" value="DHPICSNTHASE"/>
</dbReference>
<dbReference type="GO" id="GO:0008840">
    <property type="term" value="F:4-hydroxy-tetrahydrodipicolinate synthase activity"/>
    <property type="evidence" value="ECO:0007669"/>
    <property type="project" value="TreeGrafter"/>
</dbReference>
<protein>
    <submittedName>
        <fullName evidence="5">4-hydroxy-tetrahydrodipicolinate synthase</fullName>
    </submittedName>
</protein>
<evidence type="ECO:0000256" key="2">
    <source>
        <dbReference type="PIRNR" id="PIRNR001365"/>
    </source>
</evidence>
<evidence type="ECO:0000256" key="1">
    <source>
        <dbReference type="ARBA" id="ARBA00023239"/>
    </source>
</evidence>
<evidence type="ECO:0000313" key="5">
    <source>
        <dbReference type="EMBL" id="SEF55895.1"/>
    </source>
</evidence>
<dbReference type="InterPro" id="IPR013785">
    <property type="entry name" value="Aldolase_TIM"/>
</dbReference>
<sequence length="300" mass="32354">MIQGVFSAATTPVGTDGQVRLELFAEHCRALLDEGCHGIALLGTTGEANSYSVSERKALLEAAKGFGVAGNQLLPGTSTCNVPETIELTSHAVDNGVLGCVLLPPFYYKGVSDDGLFRFYSDVIKGVADSRLKVVLYHIPQVTQVPLSHDLIDRLLNAFPDTVVGIKDSAGDIENMKAMIQRFPGFSVLAGADPLLLPLLQAGGAGCITATSNLRADSLRQIWDHWQSGDAEVVAKAQERINDWRTLTNAYVQLPTVKTMVARRRGNNDWLNLRAPLVPLSDAERGNVWAQMTQLGEGQA</sequence>
<comment type="similarity">
    <text evidence="2">Belongs to the DapA family.</text>
</comment>
<reference evidence="5 6" key="1">
    <citation type="submission" date="2016-10" db="EMBL/GenBank/DDBJ databases">
        <authorList>
            <person name="de Groot N.N."/>
        </authorList>
    </citation>
    <scope>NUCLEOTIDE SEQUENCE [LARGE SCALE GENOMIC DNA]</scope>
    <source>
        <strain evidence="5 6">DSM 26915</strain>
    </source>
</reference>
<dbReference type="PANTHER" id="PTHR12128">
    <property type="entry name" value="DIHYDRODIPICOLINATE SYNTHASE"/>
    <property type="match status" value="1"/>
</dbReference>
<dbReference type="Gene3D" id="3.20.20.70">
    <property type="entry name" value="Aldolase class I"/>
    <property type="match status" value="1"/>
</dbReference>
<proteinExistence type="inferred from homology"/>
<feature type="binding site" evidence="4">
    <location>
        <position position="45"/>
    </location>
    <ligand>
        <name>pyruvate</name>
        <dbReference type="ChEBI" id="CHEBI:15361"/>
    </ligand>
</feature>
<keyword evidence="6" id="KW-1185">Reference proteome</keyword>
<evidence type="ECO:0000256" key="4">
    <source>
        <dbReference type="PIRSR" id="PIRSR001365-2"/>
    </source>
</evidence>
<accession>A0A1H5SZF8</accession>
<dbReference type="InterPro" id="IPR002220">
    <property type="entry name" value="DapA-like"/>
</dbReference>
<keyword evidence="1 2" id="KW-0456">Lyase</keyword>
<dbReference type="PIRSF" id="PIRSF001365">
    <property type="entry name" value="DHDPS"/>
    <property type="match status" value="1"/>
</dbReference>
<name>A0A1H5SZF8_9RHOB</name>
<evidence type="ECO:0000256" key="3">
    <source>
        <dbReference type="PIRSR" id="PIRSR001365-1"/>
    </source>
</evidence>
<dbReference type="CDD" id="cd00408">
    <property type="entry name" value="DHDPS-like"/>
    <property type="match status" value="1"/>
</dbReference>
<dbReference type="OrthoDB" id="9782828at2"/>
<feature type="active site" description="Schiff-base intermediate with substrate" evidence="3">
    <location>
        <position position="167"/>
    </location>
</feature>
<organism evidence="5 6">
    <name type="scientific">Thalassococcus halodurans</name>
    <dbReference type="NCBI Taxonomy" id="373675"/>
    <lineage>
        <taxon>Bacteria</taxon>
        <taxon>Pseudomonadati</taxon>
        <taxon>Pseudomonadota</taxon>
        <taxon>Alphaproteobacteria</taxon>
        <taxon>Rhodobacterales</taxon>
        <taxon>Roseobacteraceae</taxon>
        <taxon>Thalassococcus</taxon>
    </lineage>
</organism>
<gene>
    <name evidence="5" type="ORF">SAMN04488045_0429</name>
</gene>
<dbReference type="EMBL" id="FNUZ01000001">
    <property type="protein sequence ID" value="SEF55895.1"/>
    <property type="molecule type" value="Genomic_DNA"/>
</dbReference>
<dbReference type="Proteomes" id="UP000236752">
    <property type="component" value="Unassembled WGS sequence"/>
</dbReference>
<evidence type="ECO:0000313" key="6">
    <source>
        <dbReference type="Proteomes" id="UP000236752"/>
    </source>
</evidence>
<dbReference type="RefSeq" id="WP_103908815.1">
    <property type="nucleotide sequence ID" value="NZ_FNUZ01000001.1"/>
</dbReference>
<feature type="active site" description="Proton donor/acceptor" evidence="3">
    <location>
        <position position="137"/>
    </location>
</feature>
<dbReference type="SUPFAM" id="SSF51569">
    <property type="entry name" value="Aldolase"/>
    <property type="match status" value="1"/>
</dbReference>
<dbReference type="AlphaFoldDB" id="A0A1H5SZF8"/>
<dbReference type="PANTHER" id="PTHR12128:SF67">
    <property type="entry name" value="BLR3884 PROTEIN"/>
    <property type="match status" value="1"/>
</dbReference>
<dbReference type="Pfam" id="PF00701">
    <property type="entry name" value="DHDPS"/>
    <property type="match status" value="1"/>
</dbReference>